<evidence type="ECO:0000256" key="1">
    <source>
        <dbReference type="ARBA" id="ARBA00022737"/>
    </source>
</evidence>
<feature type="compositionally biased region" description="Gly residues" evidence="3">
    <location>
        <begin position="46"/>
        <end position="60"/>
    </location>
</feature>
<feature type="repeat" description="Pumilio" evidence="2">
    <location>
        <begin position="294"/>
        <end position="329"/>
    </location>
</feature>
<dbReference type="InterPro" id="IPR033133">
    <property type="entry name" value="PUM-HD"/>
</dbReference>
<evidence type="ECO:0000313" key="6">
    <source>
        <dbReference type="Proteomes" id="UP000095751"/>
    </source>
</evidence>
<feature type="region of interest" description="Disordered" evidence="3">
    <location>
        <begin position="1"/>
        <end position="79"/>
    </location>
</feature>
<feature type="repeat" description="Pumilio" evidence="2">
    <location>
        <begin position="384"/>
        <end position="421"/>
    </location>
</feature>
<dbReference type="AlphaFoldDB" id="A0A1E7EUA2"/>
<dbReference type="InterPro" id="IPR033712">
    <property type="entry name" value="Pumilio_RNA-bd"/>
</dbReference>
<protein>
    <submittedName>
        <fullName evidence="5">ARM repeat-containing protein</fullName>
    </submittedName>
</protein>
<dbReference type="CDD" id="cd07920">
    <property type="entry name" value="Pumilio"/>
    <property type="match status" value="1"/>
</dbReference>
<feature type="repeat" description="Pumilio" evidence="2">
    <location>
        <begin position="168"/>
        <end position="203"/>
    </location>
</feature>
<feature type="domain" description="PUM-HD" evidence="4">
    <location>
        <begin position="75"/>
        <end position="445"/>
    </location>
</feature>
<dbReference type="PANTHER" id="PTHR12537:SF12">
    <property type="entry name" value="MATERNAL PROTEIN PUMILIO"/>
    <property type="match status" value="1"/>
</dbReference>
<dbReference type="KEGG" id="fcy:FRACYDRAFT_212283"/>
<reference evidence="5 6" key="1">
    <citation type="submission" date="2016-09" db="EMBL/GenBank/DDBJ databases">
        <title>Extensive genetic diversity and differential bi-allelic expression allows diatom success in the polar Southern Ocean.</title>
        <authorList>
            <consortium name="DOE Joint Genome Institute"/>
            <person name="Mock T."/>
            <person name="Otillar R.P."/>
            <person name="Strauss J."/>
            <person name="Dupont C."/>
            <person name="Frickenhaus S."/>
            <person name="Maumus F."/>
            <person name="Mcmullan M."/>
            <person name="Sanges R."/>
            <person name="Schmutz J."/>
            <person name="Toseland A."/>
            <person name="Valas R."/>
            <person name="Veluchamy A."/>
            <person name="Ward B.J."/>
            <person name="Allen A."/>
            <person name="Barry K."/>
            <person name="Falciatore A."/>
            <person name="Ferrante M."/>
            <person name="Fortunato A.E."/>
            <person name="Gloeckner G."/>
            <person name="Gruber A."/>
            <person name="Hipkin R."/>
            <person name="Janech M."/>
            <person name="Kroth P."/>
            <person name="Leese F."/>
            <person name="Lindquist E."/>
            <person name="Lyon B.R."/>
            <person name="Martin J."/>
            <person name="Mayer C."/>
            <person name="Parker M."/>
            <person name="Quesneville H."/>
            <person name="Raymond J."/>
            <person name="Uhlig C."/>
            <person name="Valentin K.U."/>
            <person name="Worden A.Z."/>
            <person name="Armbrust E.V."/>
            <person name="Bowler C."/>
            <person name="Green B."/>
            <person name="Moulton V."/>
            <person name="Van Oosterhout C."/>
            <person name="Grigoriev I."/>
        </authorList>
    </citation>
    <scope>NUCLEOTIDE SEQUENCE [LARGE SCALE GENOMIC DNA]</scope>
    <source>
        <strain evidence="5 6">CCMP1102</strain>
    </source>
</reference>
<accession>A0A1E7EUA2</accession>
<dbReference type="InterPro" id="IPR011989">
    <property type="entry name" value="ARM-like"/>
</dbReference>
<dbReference type="PROSITE" id="PS50302">
    <property type="entry name" value="PUM"/>
    <property type="match status" value="8"/>
</dbReference>
<feature type="repeat" description="Pumilio" evidence="2">
    <location>
        <begin position="132"/>
        <end position="167"/>
    </location>
</feature>
<dbReference type="InterPro" id="IPR001313">
    <property type="entry name" value="Pumilio_RNA-bd_rpt"/>
</dbReference>
<sequence length="445" mass="49974">MGESKSGAAEPQQQRQKQRQATTPGGRGREKNGKGRRNGGATPARRGGGGGGGIGNGNGNNNGEIKSQTIVNPNPNTSLLEDYKAKKNNRDWTVNDVKGHVVEFCQDQNGSRFIQQRLELGDDNEKEIVVTEVLPEVEQLRNDVFGNYVVQKLWGFGTEKMKKDLRDTMIGEIVQLSMQMYGCRVVQKCLECVDESDLPKLLSEFQNNVLSLIHDQNGNHVIQKCIEVMSLKAKAAREENEEIKALFFSEQIDFVVGDVLDNLSTLACHPYGCRVLQRVLEFCVENQKSMALEKISQCLRTLFDDQYGNYVIQHVLQFGRVKDRDMVLEMVVKNGLLKLSRQKFASNVVEKLLKYGNAGQRISIVREMLRIVNEKTDSFVEDGEVGTSVVLLMVRDPYANYVVQTTLDVVPDSEEKIGLLKELNAHSTELKNYTFAKHIITKLDS</sequence>
<dbReference type="GO" id="GO:0005737">
    <property type="term" value="C:cytoplasm"/>
    <property type="evidence" value="ECO:0007669"/>
    <property type="project" value="TreeGrafter"/>
</dbReference>
<dbReference type="PROSITE" id="PS50303">
    <property type="entry name" value="PUM_HD"/>
    <property type="match status" value="1"/>
</dbReference>
<feature type="repeat" description="Pumilio" evidence="2">
    <location>
        <begin position="204"/>
        <end position="244"/>
    </location>
</feature>
<dbReference type="Proteomes" id="UP000095751">
    <property type="component" value="Unassembled WGS sequence"/>
</dbReference>
<dbReference type="GO" id="GO:0003729">
    <property type="term" value="F:mRNA binding"/>
    <property type="evidence" value="ECO:0007669"/>
    <property type="project" value="TreeGrafter"/>
</dbReference>
<gene>
    <name evidence="5" type="ORF">FRACYDRAFT_212283</name>
</gene>
<evidence type="ECO:0000313" key="5">
    <source>
        <dbReference type="EMBL" id="OEU09610.1"/>
    </source>
</evidence>
<feature type="repeat" description="Pumilio" evidence="2">
    <location>
        <begin position="258"/>
        <end position="293"/>
    </location>
</feature>
<organism evidence="5 6">
    <name type="scientific">Fragilariopsis cylindrus CCMP1102</name>
    <dbReference type="NCBI Taxonomy" id="635003"/>
    <lineage>
        <taxon>Eukaryota</taxon>
        <taxon>Sar</taxon>
        <taxon>Stramenopiles</taxon>
        <taxon>Ochrophyta</taxon>
        <taxon>Bacillariophyta</taxon>
        <taxon>Bacillariophyceae</taxon>
        <taxon>Bacillariophycidae</taxon>
        <taxon>Bacillariales</taxon>
        <taxon>Bacillariaceae</taxon>
        <taxon>Fragilariopsis</taxon>
    </lineage>
</organism>
<dbReference type="EMBL" id="KV784375">
    <property type="protein sequence ID" value="OEU09610.1"/>
    <property type="molecule type" value="Genomic_DNA"/>
</dbReference>
<evidence type="ECO:0000259" key="4">
    <source>
        <dbReference type="PROSITE" id="PS50303"/>
    </source>
</evidence>
<dbReference type="SMART" id="SM00025">
    <property type="entry name" value="Pumilio"/>
    <property type="match status" value="8"/>
</dbReference>
<dbReference type="PANTHER" id="PTHR12537">
    <property type="entry name" value="RNA BINDING PROTEIN PUMILIO-RELATED"/>
    <property type="match status" value="1"/>
</dbReference>
<feature type="repeat" description="Pumilio" evidence="2">
    <location>
        <begin position="330"/>
        <end position="366"/>
    </location>
</feature>
<dbReference type="SUPFAM" id="SSF48371">
    <property type="entry name" value="ARM repeat"/>
    <property type="match status" value="1"/>
</dbReference>
<dbReference type="Pfam" id="PF00806">
    <property type="entry name" value="PUF"/>
    <property type="match status" value="8"/>
</dbReference>
<dbReference type="InParanoid" id="A0A1E7EUA2"/>
<feature type="repeat" description="Pumilio" evidence="2">
    <location>
        <begin position="96"/>
        <end position="131"/>
    </location>
</feature>
<evidence type="ECO:0000256" key="2">
    <source>
        <dbReference type="PROSITE-ProRule" id="PRU00317"/>
    </source>
</evidence>
<dbReference type="OrthoDB" id="668540at2759"/>
<name>A0A1E7EUA2_9STRA</name>
<feature type="compositionally biased region" description="Polar residues" evidence="3">
    <location>
        <begin position="64"/>
        <end position="79"/>
    </location>
</feature>
<keyword evidence="6" id="KW-1185">Reference proteome</keyword>
<dbReference type="GO" id="GO:0010608">
    <property type="term" value="P:post-transcriptional regulation of gene expression"/>
    <property type="evidence" value="ECO:0007669"/>
    <property type="project" value="TreeGrafter"/>
</dbReference>
<dbReference type="Gene3D" id="1.25.10.10">
    <property type="entry name" value="Leucine-rich Repeat Variant"/>
    <property type="match status" value="1"/>
</dbReference>
<keyword evidence="1" id="KW-0677">Repeat</keyword>
<evidence type="ECO:0000256" key="3">
    <source>
        <dbReference type="SAM" id="MobiDB-lite"/>
    </source>
</evidence>
<proteinExistence type="predicted"/>
<dbReference type="InterPro" id="IPR016024">
    <property type="entry name" value="ARM-type_fold"/>
</dbReference>